<organism evidence="9 10">
    <name type="scientific">Venturia effusa</name>
    <dbReference type="NCBI Taxonomy" id="50376"/>
    <lineage>
        <taxon>Eukaryota</taxon>
        <taxon>Fungi</taxon>
        <taxon>Dikarya</taxon>
        <taxon>Ascomycota</taxon>
        <taxon>Pezizomycotina</taxon>
        <taxon>Dothideomycetes</taxon>
        <taxon>Pleosporomycetidae</taxon>
        <taxon>Venturiales</taxon>
        <taxon>Venturiaceae</taxon>
        <taxon>Venturia</taxon>
    </lineage>
</organism>
<dbReference type="GO" id="GO:0031176">
    <property type="term" value="F:endo-1,4-beta-xylanase activity"/>
    <property type="evidence" value="ECO:0007669"/>
    <property type="project" value="UniProtKB-EC"/>
</dbReference>
<evidence type="ECO:0000256" key="1">
    <source>
        <dbReference type="ARBA" id="ARBA00007495"/>
    </source>
</evidence>
<dbReference type="AlphaFoldDB" id="A0A517L6D9"/>
<keyword evidence="4 6" id="KW-0326">Glycosidase</keyword>
<keyword evidence="5 6" id="KW-0624">Polysaccharide degradation</keyword>
<dbReference type="PROSITE" id="PS51760">
    <property type="entry name" value="GH10_2"/>
    <property type="match status" value="1"/>
</dbReference>
<name>A0A517L6D9_9PEZI</name>
<evidence type="ECO:0000256" key="2">
    <source>
        <dbReference type="ARBA" id="ARBA00022801"/>
    </source>
</evidence>
<feature type="domain" description="GH10" evidence="8">
    <location>
        <begin position="38"/>
        <end position="331"/>
    </location>
</feature>
<keyword evidence="10" id="KW-1185">Reference proteome</keyword>
<protein>
    <recommendedName>
        <fullName evidence="6">Beta-xylanase</fullName>
        <ecNumber evidence="6">3.2.1.8</ecNumber>
    </recommendedName>
</protein>
<keyword evidence="3 6" id="KW-0119">Carbohydrate metabolism</keyword>
<dbReference type="PANTHER" id="PTHR31490">
    <property type="entry name" value="GLYCOSYL HYDROLASE"/>
    <property type="match status" value="1"/>
</dbReference>
<accession>A0A517L6D9</accession>
<dbReference type="InterPro" id="IPR017853">
    <property type="entry name" value="GH"/>
</dbReference>
<dbReference type="SMART" id="SM00633">
    <property type="entry name" value="Glyco_10"/>
    <property type="match status" value="1"/>
</dbReference>
<dbReference type="SUPFAM" id="SSF51445">
    <property type="entry name" value="(Trans)glycosidases"/>
    <property type="match status" value="1"/>
</dbReference>
<dbReference type="OrthoDB" id="3055998at2759"/>
<keyword evidence="2 6" id="KW-0378">Hydrolase</keyword>
<dbReference type="STRING" id="50376.A0A517L6D9"/>
<proteinExistence type="inferred from homology"/>
<evidence type="ECO:0000256" key="7">
    <source>
        <dbReference type="SAM" id="SignalP"/>
    </source>
</evidence>
<dbReference type="Proteomes" id="UP000316270">
    <property type="component" value="Chromosome 5"/>
</dbReference>
<keyword evidence="7" id="KW-0732">Signal</keyword>
<comment type="similarity">
    <text evidence="1 6">Belongs to the glycosyl hydrolase 10 (cellulase F) family.</text>
</comment>
<feature type="chain" id="PRO_5022074655" description="Beta-xylanase" evidence="7">
    <location>
        <begin position="22"/>
        <end position="342"/>
    </location>
</feature>
<sequence>MKSTFFVTVTSLALIIPSILALPQSPTIPTVAAPESVDKKLKTLGKKYFGTCTDKPLLIKGSSAAIIPKVFGAVTPENSMKWDSIQPKRDTFQWAWPDYLLDFAQNNSLIARGHTFLWQSQLPAWVGAITNKTDLQAVLENQITTTMTRYKGRIYAWDVANEILDESGNFRQSVWSNVLGGDAMVKIAFEAARKADPAAKLYINDYNLDSASYAKTKAMVTKVKAWIAQGIPIDGIGSQGHLKPGQASGFKAALSSLCAAAPECAITELDIEQAKPEEYAMAVQACVDIINCVGVTVWGVSDADSWRKSTTPLLFDANFSPKPAYAAVLAVKGGNSTIGSVR</sequence>
<evidence type="ECO:0000256" key="4">
    <source>
        <dbReference type="ARBA" id="ARBA00023295"/>
    </source>
</evidence>
<evidence type="ECO:0000256" key="5">
    <source>
        <dbReference type="ARBA" id="ARBA00023326"/>
    </source>
</evidence>
<evidence type="ECO:0000256" key="3">
    <source>
        <dbReference type="ARBA" id="ARBA00023277"/>
    </source>
</evidence>
<dbReference type="Pfam" id="PF00331">
    <property type="entry name" value="Glyco_hydro_10"/>
    <property type="match status" value="1"/>
</dbReference>
<dbReference type="PRINTS" id="PR00134">
    <property type="entry name" value="GLHYDRLASE10"/>
</dbReference>
<evidence type="ECO:0000256" key="6">
    <source>
        <dbReference type="RuleBase" id="RU361174"/>
    </source>
</evidence>
<reference evidence="9 10" key="1">
    <citation type="submission" date="2019-07" db="EMBL/GenBank/DDBJ databases">
        <title>Finished genome of Venturia effusa.</title>
        <authorList>
            <person name="Young C.A."/>
            <person name="Cox M.P."/>
            <person name="Ganley A.R.D."/>
            <person name="David W.J."/>
        </authorList>
    </citation>
    <scope>NUCLEOTIDE SEQUENCE [LARGE SCALE GENOMIC DNA]</scope>
    <source>
        <strain evidence="10">albino</strain>
    </source>
</reference>
<evidence type="ECO:0000259" key="8">
    <source>
        <dbReference type="PROSITE" id="PS51760"/>
    </source>
</evidence>
<dbReference type="PANTHER" id="PTHR31490:SF76">
    <property type="entry name" value="ENDO-1,4-BETA-XYLANASE C"/>
    <property type="match status" value="1"/>
</dbReference>
<dbReference type="InterPro" id="IPR001000">
    <property type="entry name" value="GH10_dom"/>
</dbReference>
<dbReference type="EC" id="3.2.1.8" evidence="6"/>
<dbReference type="EMBL" id="CP042189">
    <property type="protein sequence ID" value="QDS71205.1"/>
    <property type="molecule type" value="Genomic_DNA"/>
</dbReference>
<gene>
    <name evidence="9" type="ORF">FKW77_010288</name>
</gene>
<comment type="catalytic activity">
    <reaction evidence="6">
        <text>Endohydrolysis of (1-&gt;4)-beta-D-xylosidic linkages in xylans.</text>
        <dbReference type="EC" id="3.2.1.8"/>
    </reaction>
</comment>
<evidence type="ECO:0000313" key="10">
    <source>
        <dbReference type="Proteomes" id="UP000316270"/>
    </source>
</evidence>
<dbReference type="Gene3D" id="3.20.20.80">
    <property type="entry name" value="Glycosidases"/>
    <property type="match status" value="1"/>
</dbReference>
<dbReference type="InterPro" id="IPR044846">
    <property type="entry name" value="GH10"/>
</dbReference>
<evidence type="ECO:0000313" key="9">
    <source>
        <dbReference type="EMBL" id="QDS71205.1"/>
    </source>
</evidence>
<dbReference type="GO" id="GO:0000272">
    <property type="term" value="P:polysaccharide catabolic process"/>
    <property type="evidence" value="ECO:0007669"/>
    <property type="project" value="UniProtKB-KW"/>
</dbReference>
<feature type="signal peptide" evidence="7">
    <location>
        <begin position="1"/>
        <end position="21"/>
    </location>
</feature>